<accession>A0A9W6YTU0</accession>
<evidence type="ECO:0000256" key="1">
    <source>
        <dbReference type="SAM" id="MobiDB-lite"/>
    </source>
</evidence>
<feature type="compositionally biased region" description="Basic and acidic residues" evidence="1">
    <location>
        <begin position="2068"/>
        <end position="2077"/>
    </location>
</feature>
<dbReference type="InterPro" id="IPR021895">
    <property type="entry name" value="Bud3_N"/>
</dbReference>
<reference evidence="3" key="1">
    <citation type="submission" date="2023-04" db="EMBL/GenBank/DDBJ databases">
        <title>Ambrosiozyma monospora NBRC 1965.</title>
        <authorList>
            <person name="Ichikawa N."/>
            <person name="Sato H."/>
            <person name="Tonouchi N."/>
        </authorList>
    </citation>
    <scope>NUCLEOTIDE SEQUENCE</scope>
    <source>
        <strain evidence="3">NBRC 1965</strain>
    </source>
</reference>
<organism evidence="3 4">
    <name type="scientific">Ambrosiozyma monospora</name>
    <name type="common">Yeast</name>
    <name type="synonym">Endomycopsis monosporus</name>
    <dbReference type="NCBI Taxonomy" id="43982"/>
    <lineage>
        <taxon>Eukaryota</taxon>
        <taxon>Fungi</taxon>
        <taxon>Dikarya</taxon>
        <taxon>Ascomycota</taxon>
        <taxon>Saccharomycotina</taxon>
        <taxon>Pichiomycetes</taxon>
        <taxon>Pichiales</taxon>
        <taxon>Pichiaceae</taxon>
        <taxon>Ambrosiozyma</taxon>
    </lineage>
</organism>
<feature type="region of interest" description="Disordered" evidence="1">
    <location>
        <begin position="937"/>
        <end position="1045"/>
    </location>
</feature>
<feature type="compositionally biased region" description="Low complexity" evidence="1">
    <location>
        <begin position="1521"/>
        <end position="1530"/>
    </location>
</feature>
<dbReference type="InterPro" id="IPR000219">
    <property type="entry name" value="DH_dom"/>
</dbReference>
<feature type="compositionally biased region" description="Acidic residues" evidence="1">
    <location>
        <begin position="1576"/>
        <end position="1613"/>
    </location>
</feature>
<feature type="compositionally biased region" description="Polar residues" evidence="1">
    <location>
        <begin position="1436"/>
        <end position="1460"/>
    </location>
</feature>
<dbReference type="Pfam" id="PF12015">
    <property type="entry name" value="Bud3_N"/>
    <property type="match status" value="1"/>
</dbReference>
<feature type="compositionally biased region" description="Polar residues" evidence="1">
    <location>
        <begin position="1919"/>
        <end position="1949"/>
    </location>
</feature>
<feature type="compositionally biased region" description="Low complexity" evidence="1">
    <location>
        <begin position="1418"/>
        <end position="1431"/>
    </location>
</feature>
<dbReference type="GO" id="GO:0005085">
    <property type="term" value="F:guanyl-nucleotide exchange factor activity"/>
    <property type="evidence" value="ECO:0007669"/>
    <property type="project" value="InterPro"/>
</dbReference>
<evidence type="ECO:0000313" key="3">
    <source>
        <dbReference type="EMBL" id="GMG19974.1"/>
    </source>
</evidence>
<feature type="compositionally biased region" description="Low complexity" evidence="1">
    <location>
        <begin position="42"/>
        <end position="54"/>
    </location>
</feature>
<feature type="compositionally biased region" description="Basic and acidic residues" evidence="1">
    <location>
        <begin position="964"/>
        <end position="983"/>
    </location>
</feature>
<feature type="compositionally biased region" description="Polar residues" evidence="1">
    <location>
        <begin position="1170"/>
        <end position="1232"/>
    </location>
</feature>
<feature type="compositionally biased region" description="Polar residues" evidence="1">
    <location>
        <begin position="1997"/>
        <end position="2007"/>
    </location>
</feature>
<feature type="region of interest" description="Disordered" evidence="1">
    <location>
        <begin position="2314"/>
        <end position="2336"/>
    </location>
</feature>
<protein>
    <submittedName>
        <fullName evidence="3">Unnamed protein product</fullName>
    </submittedName>
</protein>
<feature type="region of interest" description="Disordered" evidence="1">
    <location>
        <begin position="2113"/>
        <end position="2215"/>
    </location>
</feature>
<evidence type="ECO:0000259" key="2">
    <source>
        <dbReference type="SMART" id="SM00325"/>
    </source>
</evidence>
<feature type="compositionally biased region" description="Polar residues" evidence="1">
    <location>
        <begin position="1318"/>
        <end position="1377"/>
    </location>
</feature>
<proteinExistence type="predicted"/>
<dbReference type="Pfam" id="PF25351">
    <property type="entry name" value="PH_BUD3_C"/>
    <property type="match status" value="1"/>
</dbReference>
<feature type="compositionally biased region" description="Polar residues" evidence="1">
    <location>
        <begin position="994"/>
        <end position="1006"/>
    </location>
</feature>
<feature type="compositionally biased region" description="Low complexity" evidence="1">
    <location>
        <begin position="1244"/>
        <end position="1259"/>
    </location>
</feature>
<sequence length="2372" mass="260951">MVEGVYNNNSDDDELYRRSSSRYYKPGSSAAQERMKQIQDYNNKNSNNNNLTTTHTHRHNASITTGDGKRSDSYYSAFKEQSNPLLEGSSEFNTNTFNDQVSTYSNLHDNYWKAIVKEAVYFAGVDPLFGTFLSIVYKNPETSKLSSINVSKAGESIIDSMSLERSSRYHPAIENLPAKDRKSNVRRALAVSVLRYYSNISKSTLQLLQKTSKLSPRFDWDETRAGDLASKMQMITSRAPVELGNYLLALGFTKEYKPSSSHVVDIVYNNSDNDEEMIEMNNEMAFLIGDQLENLFDPLTEYSPEPTEKAYKPPLTLEHLAGLHDDALVKSICNELITVQTNFTVSLVQFLQRFIIPLRIKVLEGELPNYTASKLNSVFPPTIDEVTRINCIFLDMLKSALPYGSFEVLKACGTTLPYFYKAYIRHEAATKSFAKKYESFAKDFSQSPLSNEFSGWDKRTIESRMYTSLNLPKIQLILDRLVSKQRWPSSLKHQVDEFHQSCIDTISSFGNETLKPYNHRVFTPTGKILTELASGWPSELQYGWLTRRVVALFDAENMLASGVMNQSVIIMFSDNILFLDIVDEQYYVDLNKRKNSPVSVHKPSIADVLMHSLVNEVPFAKLPKMKVTKWCKIRDVTSNHYNFNNESYVQFMTGDTLDIFKIDKYSGGFVNEVLSKSQILNKSQPFHLFKTVTSQENSIYYTAHDLKSYYGEQMLAPFVVLLNSRFKTSYLNSFNVFGVVTLNFADDGSDDIEVQAYSRCSTGKTIYNCKKYELATSLAETIETLMSRFFSLDNSMMGDKLMKCRAKLVDTVASNLKVSDDELDNELKHLKSRAEQLAKESHVQDELRNTKRGSRANSLDLLEKPENVGIDGRISSTKITKSPVKPAAKKAKKKKSGFMKLFSKKSKDSEVSAAPVTAQPAEKKTAAVAAVSIPAAAAAKTPEFNEEEKENIKPVKKRKSWFFGKDKESKEKDKEHKSVKIAEGDVPNGANIKLPTSTNQNTSSNEPEVKNVQDAVEVSKKTLAPPASGLKTGPKDVAASPSGDADLTDVIDEVKFQDIAPAATEKNAAEDIKTKATTSTGSPAKTEASLASSIKPSVTSTELSAAVPVQSPKELKNPSPARSEFEPSTTSSATIMHPINQSGTVLKRMSLPVVPSEESSSAQASQLQSKRQSVPSALPSVQNSMNSPQPGRNTPPLSANGHIQSQQQTMRQVSGSSQNSVNRPLSQISQGRPKSGYGPYDAMGTQGSTSSGSFTNQQSPYSQQSPIMRQGSTSSGSFTNQQSPYSQQSPVMRQGSGPHPQQYSPYPQQQQQQYMPQKSSIMRQNSMGHQQHSPVMRQNSPVMRQNSMGYQQQPPIMRQNSMNYPQSPMMQQNPMSGQPQSPQLQQQSPPLMRHGSQSSASGQRKSSLRHQQYPPAPQQQQQQQNNYTPTPYSVYPPQSQTQYGNPQVGNGAQSPMQGQFRNRAPSPMQGQFASPYPVQGQFGSPVIPQSPYVPAAPQIQQSPFVGDGSSRLAQFIPDPNSRSSSSSGFSVIHHANTSLESVKEEKEEAVEPEVKKAIDNEFVTDADANSGSALSDSDDEEEEEEEEEEDDDEVSEEEEEEVDDDEEVSEEDAASVRKTLPSDSTDEKAEGTAVTDKDNNDTEGETAFVPTHCELKSKQPSHRFKHPFSPAVLPIDETSATPNKSSFPSPVDNYYAHFKKERSLQEIALKNHGITSIPESTSHEVLAPKGLLYSPSIAKQLKNLVKETKAGENGANWTTFTSREASVHHLASVDENSIDSRQSPAATPRVGTARLEFYKSLSHTPKIVSGEELGEFDRAAEDDVAHDEDGFISGDDEENDSEVDEKFGVEEADDDDLNSSDEEVENAVEGLDISEPLDEPKQSHVPVATSHAVDTNSANTTGSSIVAAAVAAIEHPTAVPTSTPENTTNLEEGDTTTNATKLMNTSQFSLPPEISEITSEEDIDEGEASSDVEDDFAYGNESSELPNLSDVVDAVNISGSVASTAHNDTTERDHTADASAFQDVEGEHNEDEEEENDDDDEEGIPDSARRNTRYFTPIEHPAFSAAVPKEDVPAEVKGKQVPLPAAAPVPKAKKTVVNSSVIHVAEKVNSSTIRPVEDSTPVHIEPVIRPQPAGMSSKKSLPSSPSRLANLASLTSTPSKPAYHPSEVSASAKAANRSSLTPVKLSFTPMSAAPPASKPAPSTPKTINFPTSKPMSVRQKPQQQISFPFAKPQSTVRTITPPVVTSIPRTNAFKTVSRTSKPIKSTKKRIDSSDLVDILDGKKEKTMSDNSLNNLMLDDSYAYLGQFYGDAITGNTKKPSTKNAGAAKKALKGEVKQKKKEDDYDAEYAKNLKESSLWYLADLVGGGDAKQL</sequence>
<dbReference type="InterPro" id="IPR057454">
    <property type="entry name" value="Bud3_C"/>
</dbReference>
<name>A0A9W6YTU0_AMBMO</name>
<feature type="compositionally biased region" description="Low complexity" evidence="1">
    <location>
        <begin position="1150"/>
        <end position="1169"/>
    </location>
</feature>
<dbReference type="Proteomes" id="UP001165063">
    <property type="component" value="Unassembled WGS sequence"/>
</dbReference>
<feature type="compositionally biased region" description="Low complexity" evidence="1">
    <location>
        <begin position="1378"/>
        <end position="1405"/>
    </location>
</feature>
<feature type="region of interest" description="Disordered" evidence="1">
    <location>
        <begin position="1"/>
        <end position="70"/>
    </location>
</feature>
<keyword evidence="4" id="KW-1185">Reference proteome</keyword>
<feature type="compositionally biased region" description="Polar residues" evidence="1">
    <location>
        <begin position="1260"/>
        <end position="1291"/>
    </location>
</feature>
<feature type="compositionally biased region" description="Low complexity" evidence="1">
    <location>
        <begin position="1298"/>
        <end position="1317"/>
    </location>
</feature>
<feature type="region of interest" description="Disordered" evidence="1">
    <location>
        <begin position="1821"/>
        <end position="1899"/>
    </location>
</feature>
<feature type="compositionally biased region" description="Acidic residues" evidence="1">
    <location>
        <begin position="1834"/>
        <end position="1843"/>
    </location>
</feature>
<feature type="compositionally biased region" description="Basic and acidic residues" evidence="1">
    <location>
        <begin position="1625"/>
        <end position="1640"/>
    </location>
</feature>
<feature type="compositionally biased region" description="Polar residues" evidence="1">
    <location>
        <begin position="1126"/>
        <end position="1144"/>
    </location>
</feature>
<dbReference type="SMART" id="SM00325">
    <property type="entry name" value="RhoGEF"/>
    <property type="match status" value="1"/>
</dbReference>
<feature type="domain" description="DH" evidence="2">
    <location>
        <begin position="332"/>
        <end position="511"/>
    </location>
</feature>
<feature type="region of interest" description="Disordered" evidence="1">
    <location>
        <begin position="1062"/>
        <end position="1669"/>
    </location>
</feature>
<feature type="compositionally biased region" description="Acidic residues" evidence="1">
    <location>
        <begin position="1850"/>
        <end position="1866"/>
    </location>
</feature>
<feature type="compositionally biased region" description="Acidic residues" evidence="1">
    <location>
        <begin position="2028"/>
        <end position="2044"/>
    </location>
</feature>
<gene>
    <name evidence="3" type="ORF">Amon01_000088300</name>
</gene>
<feature type="region of interest" description="Disordered" evidence="1">
    <location>
        <begin position="1916"/>
        <end position="2077"/>
    </location>
</feature>
<dbReference type="EMBL" id="BSXU01000250">
    <property type="protein sequence ID" value="GMG19974.1"/>
    <property type="molecule type" value="Genomic_DNA"/>
</dbReference>
<comment type="caution">
    <text evidence="3">The sequence shown here is derived from an EMBL/GenBank/DDBJ whole genome shotgun (WGS) entry which is preliminary data.</text>
</comment>
<feature type="compositionally biased region" description="Acidic residues" evidence="1">
    <location>
        <begin position="1958"/>
        <end position="1976"/>
    </location>
</feature>
<feature type="compositionally biased region" description="Low complexity" evidence="1">
    <location>
        <begin position="2136"/>
        <end position="2146"/>
    </location>
</feature>
<dbReference type="OrthoDB" id="4066896at2759"/>
<evidence type="ECO:0000313" key="4">
    <source>
        <dbReference type="Proteomes" id="UP001165063"/>
    </source>
</evidence>
<feature type="compositionally biased region" description="Polar residues" evidence="1">
    <location>
        <begin position="1075"/>
        <end position="1103"/>
    </location>
</feature>